<evidence type="ECO:0000313" key="10">
    <source>
        <dbReference type="Proteomes" id="UP000256971"/>
    </source>
</evidence>
<comment type="similarity">
    <text evidence="4">Belongs to the bacterial secretin family.</text>
</comment>
<dbReference type="PANTHER" id="PTHR30332">
    <property type="entry name" value="PROBABLE GENERAL SECRETION PATHWAY PROTEIN D"/>
    <property type="match status" value="1"/>
</dbReference>
<sequence length="654" mass="72011">MHLACTRNIRNRYLMRLFMTSLRSTVAVCALVTLAGCQTVGLNNAQTKPDNQFVVNSGLEADAVSELVRESTRALEAQEMDEASRLINLALKLDVTNPDLQFLNGLTYHLMGVQGDASKFDLAEQGYKQALKFDPGNLSASYQLGLLYMDQRRYGLAQAYFAAVALHRGDDPAVLYSLASASYYARDPQTAEAALKRLMDVAPEAKQQPEVLKAAALSLAAMDDRTGASAFLAAYRKAVLGPENIEYLERRVQGWQSFYDSDAKVMMAQYGNDPYGSSDPYGSANPYGSPDPYGSSNPYGTAPDPYAAQQQDPYGATNPAQQGFADTGMVVVDVVLIGTQEDVRNSRGINLLNGLQLQFGDPLSGTSGFGYESTRTKDYLNTGLEQSTQTITRAISIPAVTYSLNIANSADADNQVLAKPSLVAQTGQTSEFFSGTEILAAAVSGGNGDSVSVQKEVGVKLAVTPEILPDDMIRLHVVAERTFLTDPSNSVVFEFRLDTTKTNVNSTVTMKFGETLVLGGLSERETSKSADGVPGLMDIPIVNLLFSQRIERQFERSVLILMTPRRPLYARRAQEDRDVMIEEMSDLERDIERLENRHKDWFTPRATFSEVIEKLQGREFFEEFRNGDVKIQSWQNDENGQQHIAMVRDRLLGL</sequence>
<feature type="signal peptide" evidence="7">
    <location>
        <begin position="1"/>
        <end position="29"/>
    </location>
</feature>
<gene>
    <name evidence="9" type="ORF">DY252_17240</name>
</gene>
<dbReference type="InterPro" id="IPR011990">
    <property type="entry name" value="TPR-like_helical_dom_sf"/>
</dbReference>
<dbReference type="Pfam" id="PF00263">
    <property type="entry name" value="Secretin"/>
    <property type="match status" value="1"/>
</dbReference>
<proteinExistence type="inferred from homology"/>
<evidence type="ECO:0000256" key="4">
    <source>
        <dbReference type="RuleBase" id="RU004003"/>
    </source>
</evidence>
<feature type="region of interest" description="Disordered" evidence="6">
    <location>
        <begin position="277"/>
        <end position="320"/>
    </location>
</feature>
<dbReference type="PANTHER" id="PTHR30332:SF24">
    <property type="entry name" value="SECRETIN GSPD-RELATED"/>
    <property type="match status" value="1"/>
</dbReference>
<evidence type="ECO:0000256" key="3">
    <source>
        <dbReference type="ARBA" id="ARBA00023136"/>
    </source>
</evidence>
<protein>
    <recommendedName>
        <fullName evidence="8">Type II/III secretion system secretin-like domain-containing protein</fullName>
    </recommendedName>
</protein>
<dbReference type="Proteomes" id="UP000256971">
    <property type="component" value="Chromosome"/>
</dbReference>
<evidence type="ECO:0000256" key="5">
    <source>
        <dbReference type="SAM" id="Coils"/>
    </source>
</evidence>
<name>A0ABN5NMP4_9PROT</name>
<dbReference type="SMART" id="SM00028">
    <property type="entry name" value="TPR"/>
    <property type="match status" value="3"/>
</dbReference>
<feature type="domain" description="Type II/III secretion system secretin-like" evidence="8">
    <location>
        <begin position="409"/>
        <end position="565"/>
    </location>
</feature>
<reference evidence="9 10" key="1">
    <citation type="submission" date="2018-08" db="EMBL/GenBank/DDBJ databases">
        <title>Complete genome sequence of type strain Thalassospira indica MCCC 1A01103T, isolated from isolated from deep seawater of the Indian Ocean.</title>
        <authorList>
            <person name="Liu Y."/>
        </authorList>
    </citation>
    <scope>NUCLEOTIDE SEQUENCE [LARGE SCALE GENOMIC DNA]</scope>
    <source>
        <strain evidence="9 10">PB8BT</strain>
    </source>
</reference>
<comment type="subcellular location">
    <subcellularLocation>
        <location evidence="1">Membrane</location>
    </subcellularLocation>
</comment>
<feature type="coiled-coil region" evidence="5">
    <location>
        <begin position="570"/>
        <end position="597"/>
    </location>
</feature>
<evidence type="ECO:0000256" key="6">
    <source>
        <dbReference type="SAM" id="MobiDB-lite"/>
    </source>
</evidence>
<evidence type="ECO:0000259" key="8">
    <source>
        <dbReference type="Pfam" id="PF00263"/>
    </source>
</evidence>
<feature type="chain" id="PRO_5045868113" description="Type II/III secretion system secretin-like domain-containing protein" evidence="7">
    <location>
        <begin position="30"/>
        <end position="654"/>
    </location>
</feature>
<evidence type="ECO:0000313" key="9">
    <source>
        <dbReference type="EMBL" id="AXO15769.1"/>
    </source>
</evidence>
<keyword evidence="5" id="KW-0175">Coiled coil</keyword>
<dbReference type="SUPFAM" id="SSF48452">
    <property type="entry name" value="TPR-like"/>
    <property type="match status" value="1"/>
</dbReference>
<organism evidence="9 10">
    <name type="scientific">Thalassospira indica</name>
    <dbReference type="NCBI Taxonomy" id="1891279"/>
    <lineage>
        <taxon>Bacteria</taxon>
        <taxon>Pseudomonadati</taxon>
        <taxon>Pseudomonadota</taxon>
        <taxon>Alphaproteobacteria</taxon>
        <taxon>Rhodospirillales</taxon>
        <taxon>Thalassospiraceae</taxon>
        <taxon>Thalassospira</taxon>
    </lineage>
</organism>
<dbReference type="InterPro" id="IPR019734">
    <property type="entry name" value="TPR_rpt"/>
</dbReference>
<evidence type="ECO:0000256" key="1">
    <source>
        <dbReference type="ARBA" id="ARBA00004370"/>
    </source>
</evidence>
<dbReference type="InterPro" id="IPR004846">
    <property type="entry name" value="T2SS/T3SS_dom"/>
</dbReference>
<keyword evidence="2 7" id="KW-0732">Signal</keyword>
<evidence type="ECO:0000256" key="2">
    <source>
        <dbReference type="ARBA" id="ARBA00022729"/>
    </source>
</evidence>
<keyword evidence="3" id="KW-0472">Membrane</keyword>
<dbReference type="Gene3D" id="1.25.40.10">
    <property type="entry name" value="Tetratricopeptide repeat domain"/>
    <property type="match status" value="1"/>
</dbReference>
<keyword evidence="10" id="KW-1185">Reference proteome</keyword>
<evidence type="ECO:0000256" key="7">
    <source>
        <dbReference type="SAM" id="SignalP"/>
    </source>
</evidence>
<dbReference type="InterPro" id="IPR050810">
    <property type="entry name" value="Bact_Secretion_Sys_Channel"/>
</dbReference>
<accession>A0ABN5NMP4</accession>
<dbReference type="EMBL" id="CP031555">
    <property type="protein sequence ID" value="AXO15769.1"/>
    <property type="molecule type" value="Genomic_DNA"/>
</dbReference>